<organism evidence="6 7">
    <name type="scientific">Actinocorallia longicatena</name>
    <dbReference type="NCBI Taxonomy" id="111803"/>
    <lineage>
        <taxon>Bacteria</taxon>
        <taxon>Bacillati</taxon>
        <taxon>Actinomycetota</taxon>
        <taxon>Actinomycetes</taxon>
        <taxon>Streptosporangiales</taxon>
        <taxon>Thermomonosporaceae</taxon>
        <taxon>Actinocorallia</taxon>
    </lineage>
</organism>
<keyword evidence="1 3" id="KW-0378">Hydrolase</keyword>
<dbReference type="InterPro" id="IPR017853">
    <property type="entry name" value="GH"/>
</dbReference>
<dbReference type="PANTHER" id="PTHR31308">
    <property type="match status" value="1"/>
</dbReference>
<dbReference type="SUPFAM" id="SSF51445">
    <property type="entry name" value="(Trans)glycosidases"/>
    <property type="match status" value="1"/>
</dbReference>
<evidence type="ECO:0000313" key="7">
    <source>
        <dbReference type="Proteomes" id="UP001501237"/>
    </source>
</evidence>
<evidence type="ECO:0000256" key="2">
    <source>
        <dbReference type="ARBA" id="ARBA00023295"/>
    </source>
</evidence>
<comment type="caution">
    <text evidence="6">The sequence shown here is derived from an EMBL/GenBank/DDBJ whole genome shotgun (WGS) entry which is preliminary data.</text>
</comment>
<feature type="chain" id="PRO_5047323793" description="Glycoside hydrolase family 5 domain-containing protein" evidence="4">
    <location>
        <begin position="24"/>
        <end position="458"/>
    </location>
</feature>
<evidence type="ECO:0000256" key="4">
    <source>
        <dbReference type="SAM" id="SignalP"/>
    </source>
</evidence>
<dbReference type="Gene3D" id="2.60.40.1180">
    <property type="entry name" value="Golgi alpha-mannosidase II"/>
    <property type="match status" value="1"/>
</dbReference>
<comment type="similarity">
    <text evidence="3">Belongs to the glycosyl hydrolase 5 (cellulase A) family.</text>
</comment>
<dbReference type="InterPro" id="IPR052066">
    <property type="entry name" value="Glycosphingolipid_Hydrolases"/>
</dbReference>
<dbReference type="Pfam" id="PF00150">
    <property type="entry name" value="Cellulase"/>
    <property type="match status" value="1"/>
</dbReference>
<dbReference type="InterPro" id="IPR001547">
    <property type="entry name" value="Glyco_hydro_5"/>
</dbReference>
<dbReference type="EMBL" id="BAAAUV010000040">
    <property type="protein sequence ID" value="GAA3240137.1"/>
    <property type="molecule type" value="Genomic_DNA"/>
</dbReference>
<dbReference type="Gene3D" id="3.20.20.80">
    <property type="entry name" value="Glycosidases"/>
    <property type="match status" value="1"/>
</dbReference>
<dbReference type="PROSITE" id="PS00659">
    <property type="entry name" value="GLYCOSYL_HYDROL_F5"/>
    <property type="match status" value="1"/>
</dbReference>
<accession>A0ABP6QLI9</accession>
<reference evidence="7" key="1">
    <citation type="journal article" date="2019" name="Int. J. Syst. Evol. Microbiol.">
        <title>The Global Catalogue of Microorganisms (GCM) 10K type strain sequencing project: providing services to taxonomists for standard genome sequencing and annotation.</title>
        <authorList>
            <consortium name="The Broad Institute Genomics Platform"/>
            <consortium name="The Broad Institute Genome Sequencing Center for Infectious Disease"/>
            <person name="Wu L."/>
            <person name="Ma J."/>
        </authorList>
    </citation>
    <scope>NUCLEOTIDE SEQUENCE [LARGE SCALE GENOMIC DNA]</scope>
    <source>
        <strain evidence="7">JCM 9377</strain>
    </source>
</reference>
<keyword evidence="4" id="KW-0732">Signal</keyword>
<dbReference type="RefSeq" id="WP_344838827.1">
    <property type="nucleotide sequence ID" value="NZ_BAAAUV010000040.1"/>
</dbReference>
<dbReference type="InterPro" id="IPR018087">
    <property type="entry name" value="Glyco_hydro_5_CS"/>
</dbReference>
<proteinExistence type="inferred from homology"/>
<name>A0ABP6QLI9_9ACTN</name>
<evidence type="ECO:0000313" key="6">
    <source>
        <dbReference type="EMBL" id="GAA3240137.1"/>
    </source>
</evidence>
<dbReference type="PANTHER" id="PTHR31308:SF3">
    <property type="entry name" value="ENDOGLYCOCERAMIDASE"/>
    <property type="match status" value="1"/>
</dbReference>
<feature type="domain" description="Glycoside hydrolase family 5" evidence="5">
    <location>
        <begin position="49"/>
        <end position="356"/>
    </location>
</feature>
<evidence type="ECO:0000256" key="3">
    <source>
        <dbReference type="RuleBase" id="RU361153"/>
    </source>
</evidence>
<sequence>MRSWRRFGLVAALTGALVVPGQAARALEGRSWITDDQGRALILHGLNTASSAKSASGLPWIGPDDVALERRLLGTDSVRYLIQWKNVEPSPGVYDEEYLDAVAVRLRWYRDQGMHVILDMHQDIYGPAACAGAGNGAPSWATFTDGLACAPQSPWVLTYLQPAVLRAYDHFWNTTGRHPELGERYAAMWRHVADRFRDEPAVLGYDLMNEPFGGTRQFGFFEGPILTPFHQRIIDAIRTVDAANWIFVEPQSLGVNQGAESSLGALDGDRIVLAPHFYPGAVDLGGSYSGLTKLLVQGEFAFWKHNMTKLAATLGRPLWIGEIGAMDMSVPGGPAYTTDWLKMTEDLMIGYAYWSHEGGTGPDTSINPILNGGLTQVGRIMARPRPRAVAGVPTAIKAAPGSLTVSWTASDATGPTDIWFPGTTAPKVVATDPYTWDPATRTLLVWPGPGRDHTVTVT</sequence>
<gene>
    <name evidence="6" type="ORF">GCM10010468_76670</name>
</gene>
<keyword evidence="2 3" id="KW-0326">Glycosidase</keyword>
<evidence type="ECO:0000259" key="5">
    <source>
        <dbReference type="Pfam" id="PF00150"/>
    </source>
</evidence>
<dbReference type="Proteomes" id="UP001501237">
    <property type="component" value="Unassembled WGS sequence"/>
</dbReference>
<protein>
    <recommendedName>
        <fullName evidence="5">Glycoside hydrolase family 5 domain-containing protein</fullName>
    </recommendedName>
</protein>
<evidence type="ECO:0000256" key="1">
    <source>
        <dbReference type="ARBA" id="ARBA00022801"/>
    </source>
</evidence>
<dbReference type="InterPro" id="IPR013780">
    <property type="entry name" value="Glyco_hydro_b"/>
</dbReference>
<feature type="signal peptide" evidence="4">
    <location>
        <begin position="1"/>
        <end position="23"/>
    </location>
</feature>
<keyword evidence="7" id="KW-1185">Reference proteome</keyword>